<evidence type="ECO:0000259" key="3">
    <source>
        <dbReference type="Pfam" id="PF05649"/>
    </source>
</evidence>
<gene>
    <name evidence="4" type="ORF">V5799_004909</name>
</gene>
<dbReference type="Pfam" id="PF05649">
    <property type="entry name" value="Peptidase_M13_N"/>
    <property type="match status" value="1"/>
</dbReference>
<organism evidence="4 5">
    <name type="scientific">Amblyomma americanum</name>
    <name type="common">Lone star tick</name>
    <dbReference type="NCBI Taxonomy" id="6943"/>
    <lineage>
        <taxon>Eukaryota</taxon>
        <taxon>Metazoa</taxon>
        <taxon>Ecdysozoa</taxon>
        <taxon>Arthropoda</taxon>
        <taxon>Chelicerata</taxon>
        <taxon>Arachnida</taxon>
        <taxon>Acari</taxon>
        <taxon>Parasitiformes</taxon>
        <taxon>Ixodida</taxon>
        <taxon>Ixodoidea</taxon>
        <taxon>Ixodidae</taxon>
        <taxon>Amblyomminae</taxon>
        <taxon>Amblyomma</taxon>
    </lineage>
</organism>
<evidence type="ECO:0000313" key="5">
    <source>
        <dbReference type="Proteomes" id="UP001321473"/>
    </source>
</evidence>
<dbReference type="GO" id="GO:0004222">
    <property type="term" value="F:metalloendopeptidase activity"/>
    <property type="evidence" value="ECO:0007669"/>
    <property type="project" value="InterPro"/>
</dbReference>
<dbReference type="Gene3D" id="3.40.390.10">
    <property type="entry name" value="Collagenase (Catalytic Domain)"/>
    <property type="match status" value="2"/>
</dbReference>
<feature type="domain" description="Peptidase M13 N-terminal" evidence="3">
    <location>
        <begin position="56"/>
        <end position="407"/>
    </location>
</feature>
<dbReference type="SUPFAM" id="SSF55486">
    <property type="entry name" value="Metalloproteases ('zincins'), catalytic domain"/>
    <property type="match status" value="1"/>
</dbReference>
<evidence type="ECO:0000256" key="1">
    <source>
        <dbReference type="ARBA" id="ARBA00007357"/>
    </source>
</evidence>
<evidence type="ECO:0000313" key="4">
    <source>
        <dbReference type="EMBL" id="KAK8757458.1"/>
    </source>
</evidence>
<name>A0AAQ4D4R8_AMBAM</name>
<accession>A0AAQ4D4R8</accession>
<dbReference type="InterPro" id="IPR000718">
    <property type="entry name" value="Peptidase_M13"/>
</dbReference>
<keyword evidence="5" id="KW-1185">Reference proteome</keyword>
<dbReference type="InterPro" id="IPR042089">
    <property type="entry name" value="Peptidase_M13_dom_2"/>
</dbReference>
<evidence type="ECO:0000256" key="2">
    <source>
        <dbReference type="SAM" id="SignalP"/>
    </source>
</evidence>
<comment type="similarity">
    <text evidence="1">Belongs to the peptidase M13 family.</text>
</comment>
<dbReference type="InterPro" id="IPR008753">
    <property type="entry name" value="Peptidase_M13_N"/>
</dbReference>
<reference evidence="4 5" key="1">
    <citation type="journal article" date="2023" name="Arcadia Sci">
        <title>De novo assembly of a long-read Amblyomma americanum tick genome.</title>
        <authorList>
            <person name="Chou S."/>
            <person name="Poskanzer K.E."/>
            <person name="Rollins M."/>
            <person name="Thuy-Boun P.S."/>
        </authorList>
    </citation>
    <scope>NUCLEOTIDE SEQUENCE [LARGE SCALE GENOMIC DNA]</scope>
    <source>
        <strain evidence="4">F_SG_1</strain>
        <tissue evidence="4">Salivary glands</tissue>
    </source>
</reference>
<keyword evidence="2" id="KW-0732">Signal</keyword>
<dbReference type="GO" id="GO:0005886">
    <property type="term" value="C:plasma membrane"/>
    <property type="evidence" value="ECO:0007669"/>
    <property type="project" value="TreeGrafter"/>
</dbReference>
<feature type="chain" id="PRO_5042893218" description="Peptidase M13 N-terminal domain-containing protein" evidence="2">
    <location>
        <begin position="22"/>
        <end position="642"/>
    </location>
</feature>
<dbReference type="PANTHER" id="PTHR11733">
    <property type="entry name" value="ZINC METALLOPROTEASE FAMILY M13 NEPRILYSIN-RELATED"/>
    <property type="match status" value="1"/>
</dbReference>
<dbReference type="EMBL" id="JARKHS020035174">
    <property type="protein sequence ID" value="KAK8757458.1"/>
    <property type="molecule type" value="Genomic_DNA"/>
</dbReference>
<dbReference type="Gene3D" id="1.10.1380.10">
    <property type="entry name" value="Neutral endopeptidase , domain2"/>
    <property type="match status" value="1"/>
</dbReference>
<dbReference type="PROSITE" id="PS51885">
    <property type="entry name" value="NEPRILYSIN"/>
    <property type="match status" value="1"/>
</dbReference>
<protein>
    <recommendedName>
        <fullName evidence="3">Peptidase M13 N-terminal domain-containing protein</fullName>
    </recommendedName>
</protein>
<sequence>MAVIVIATFFSIFYLMASAFAGPRKEEYLVSLSCNSSDCFKIEGLLGASLNSRVKPCDDFKAYVTSRWLPDPRSQVTEQWKHQWHVKYAWLRMLADEIRSRPYSTTPLGAMVANSFRACENRSTENTEETRRLFKQLMRNLSVPWPEVPPRDADPFEAHLNLCVRWNMPLWFDVTLLPGRTAAGRQRIYIGPSVYAKFWRSQYSSMNSDSVVSQYLNQYLANFLDQNDTGHKAQTVDYKKVFNFTKQVVFKLEAVHANKGPEFFSFETLANALGQNPDRFVSLMNQYFRPKNAFVRDDVAIVKKKETTEVARYITANHDPALVLSHLGWWVLQIYAPIADARFFVQKYGSNELADLLRPLFCETQMESSFKILLLSKHVALNFPFRVRQDIDGVLQNVREEAANMYEESNLAPSMSSSLAQKIRDMRVDLWPKPKYSSKSQLQKIYTSHNTTRKTTLDHWITERKANADLIGTEAYFEDKRLPHSFSKDSVYYDTLLNAVSMSMIVAHDPFYYANGEAAINYGGLGAAFSKTIVEGITTEIDAKKSGPVELADANSSLTTEDNETVMVSLPIAGFLPAFRAFQAHKRGSPGLHGFSPEQLFFISYCHTQTRIRPAADCNKELQGVADFVSAFQCDKGSRMNP</sequence>
<dbReference type="Proteomes" id="UP001321473">
    <property type="component" value="Unassembled WGS sequence"/>
</dbReference>
<dbReference type="AlphaFoldDB" id="A0AAQ4D4R8"/>
<dbReference type="GO" id="GO:0016485">
    <property type="term" value="P:protein processing"/>
    <property type="evidence" value="ECO:0007669"/>
    <property type="project" value="TreeGrafter"/>
</dbReference>
<dbReference type="InterPro" id="IPR024079">
    <property type="entry name" value="MetalloPept_cat_dom_sf"/>
</dbReference>
<feature type="signal peptide" evidence="2">
    <location>
        <begin position="1"/>
        <end position="21"/>
    </location>
</feature>
<dbReference type="PANTHER" id="PTHR11733:SF241">
    <property type="entry name" value="GH26575P-RELATED"/>
    <property type="match status" value="1"/>
</dbReference>
<proteinExistence type="inferred from homology"/>
<comment type="caution">
    <text evidence="4">The sequence shown here is derived from an EMBL/GenBank/DDBJ whole genome shotgun (WGS) entry which is preliminary data.</text>
</comment>